<sequence>MTRDPSIPWLEPSGSSSALVDELPVGLFRLDAAGAVSWSNLAARDLLRGPGGDEVAASLPAVARRAAELGRTAEHRLATAAGELRLLVAPEEDGFTAVLSRDAMERAREQARALRAMLAGVASGPGPLEAATRGLEALGHALPDTQFVLYGREGGRLVVLARAARPAPPQLAGEGVSPEELAERAIQARQPIHVARIVRAPGRGAPGRRGQVAGSLALPVLAGRELVGAIYAHGPMLAEGDLRLVQGFADAAGSLLGRARGELALEAERSARAASEAAARRAREVAVQREGLATLGQLVACIAHEINNPLAALRSNLRGLASGFEILCGLAAEKEARLAGEGARPGPDLTELAGELREMMDDSLAGLDRMSGIIQTLKSMARRSPGQPTAFDPGVPVQEAVAVFRGARGSDVLLELELEPRLPEVLGLPGALAQVTINLLENAVDAMQGRGRVEVRARVEGPAVRVEVADEGHGIPADAAPQIFDPWFTTKPVGKGTGLGLYICKEIVEQMGGRIGFDTGPGGTTFRVDLPIAPGARPRQP</sequence>
<keyword evidence="8" id="KW-0902">Two-component regulatory system</keyword>
<accession>A0ABN6N445</accession>
<dbReference type="Pfam" id="PF02518">
    <property type="entry name" value="HATPase_c"/>
    <property type="match status" value="1"/>
</dbReference>
<keyword evidence="7" id="KW-0067">ATP-binding</keyword>
<keyword evidence="11" id="KW-1185">Reference proteome</keyword>
<keyword evidence="4" id="KW-0808">Transferase</keyword>
<dbReference type="Gene3D" id="3.30.565.10">
    <property type="entry name" value="Histidine kinase-like ATPase, C-terminal domain"/>
    <property type="match status" value="1"/>
</dbReference>
<dbReference type="InterPro" id="IPR005467">
    <property type="entry name" value="His_kinase_dom"/>
</dbReference>
<dbReference type="PROSITE" id="PS50109">
    <property type="entry name" value="HIS_KIN"/>
    <property type="match status" value="1"/>
</dbReference>
<dbReference type="PANTHER" id="PTHR43065">
    <property type="entry name" value="SENSOR HISTIDINE KINASE"/>
    <property type="match status" value="1"/>
</dbReference>
<dbReference type="Gene3D" id="3.30.450.40">
    <property type="match status" value="1"/>
</dbReference>
<dbReference type="Pfam" id="PF00512">
    <property type="entry name" value="HisKA"/>
    <property type="match status" value="1"/>
</dbReference>
<protein>
    <recommendedName>
        <fullName evidence="2">histidine kinase</fullName>
        <ecNumber evidence="2">2.7.13.3</ecNumber>
    </recommendedName>
</protein>
<evidence type="ECO:0000256" key="6">
    <source>
        <dbReference type="ARBA" id="ARBA00022777"/>
    </source>
</evidence>
<dbReference type="SUPFAM" id="SSF55874">
    <property type="entry name" value="ATPase domain of HSP90 chaperone/DNA topoisomerase II/histidine kinase"/>
    <property type="match status" value="1"/>
</dbReference>
<dbReference type="InterPro" id="IPR036097">
    <property type="entry name" value="HisK_dim/P_sf"/>
</dbReference>
<reference evidence="11" key="1">
    <citation type="journal article" date="2022" name="Int. J. Syst. Evol. Microbiol.">
        <title>Anaeromyxobacter oryzae sp. nov., Anaeromyxobacter diazotrophicus sp. nov. and Anaeromyxobacter paludicola sp. nov., isolated from paddy soils.</title>
        <authorList>
            <person name="Itoh H."/>
            <person name="Xu Z."/>
            <person name="Mise K."/>
            <person name="Masuda Y."/>
            <person name="Ushijima N."/>
            <person name="Hayakawa C."/>
            <person name="Shiratori Y."/>
            <person name="Senoo K."/>
        </authorList>
    </citation>
    <scope>NUCLEOTIDE SEQUENCE [LARGE SCALE GENOMIC DNA]</scope>
    <source>
        <strain evidence="11">Red630</strain>
    </source>
</reference>
<dbReference type="PRINTS" id="PR00344">
    <property type="entry name" value="BCTRLSENSOR"/>
</dbReference>
<dbReference type="SUPFAM" id="SSF47384">
    <property type="entry name" value="Homodimeric domain of signal transducing histidine kinase"/>
    <property type="match status" value="1"/>
</dbReference>
<organism evidence="10 11">
    <name type="scientific">Anaeromyxobacter paludicola</name>
    <dbReference type="NCBI Taxonomy" id="2918171"/>
    <lineage>
        <taxon>Bacteria</taxon>
        <taxon>Pseudomonadati</taxon>
        <taxon>Myxococcota</taxon>
        <taxon>Myxococcia</taxon>
        <taxon>Myxococcales</taxon>
        <taxon>Cystobacterineae</taxon>
        <taxon>Anaeromyxobacteraceae</taxon>
        <taxon>Anaeromyxobacter</taxon>
    </lineage>
</organism>
<dbReference type="InterPro" id="IPR004358">
    <property type="entry name" value="Sig_transdc_His_kin-like_C"/>
</dbReference>
<dbReference type="InterPro" id="IPR003594">
    <property type="entry name" value="HATPase_dom"/>
</dbReference>
<dbReference type="Pfam" id="PF01590">
    <property type="entry name" value="GAF"/>
    <property type="match status" value="1"/>
</dbReference>
<dbReference type="InterPro" id="IPR036890">
    <property type="entry name" value="HATPase_C_sf"/>
</dbReference>
<evidence type="ECO:0000256" key="5">
    <source>
        <dbReference type="ARBA" id="ARBA00022741"/>
    </source>
</evidence>
<keyword evidence="3" id="KW-0597">Phosphoprotein</keyword>
<evidence type="ECO:0000256" key="1">
    <source>
        <dbReference type="ARBA" id="ARBA00000085"/>
    </source>
</evidence>
<comment type="catalytic activity">
    <reaction evidence="1">
        <text>ATP + protein L-histidine = ADP + protein N-phospho-L-histidine.</text>
        <dbReference type="EC" id="2.7.13.3"/>
    </reaction>
</comment>
<dbReference type="EMBL" id="AP025592">
    <property type="protein sequence ID" value="BDG07961.1"/>
    <property type="molecule type" value="Genomic_DNA"/>
</dbReference>
<name>A0ABN6N445_9BACT</name>
<dbReference type="SMART" id="SM00388">
    <property type="entry name" value="HisKA"/>
    <property type="match status" value="1"/>
</dbReference>
<evidence type="ECO:0000256" key="8">
    <source>
        <dbReference type="ARBA" id="ARBA00023012"/>
    </source>
</evidence>
<evidence type="ECO:0000313" key="10">
    <source>
        <dbReference type="EMBL" id="BDG07961.1"/>
    </source>
</evidence>
<dbReference type="InterPro" id="IPR003018">
    <property type="entry name" value="GAF"/>
</dbReference>
<evidence type="ECO:0000313" key="11">
    <source>
        <dbReference type="Proteomes" id="UP001162734"/>
    </source>
</evidence>
<dbReference type="RefSeq" id="WP_248345010.1">
    <property type="nucleotide sequence ID" value="NZ_AP025592.1"/>
</dbReference>
<dbReference type="InterPro" id="IPR029016">
    <property type="entry name" value="GAF-like_dom_sf"/>
</dbReference>
<dbReference type="Proteomes" id="UP001162734">
    <property type="component" value="Chromosome"/>
</dbReference>
<evidence type="ECO:0000259" key="9">
    <source>
        <dbReference type="PROSITE" id="PS50109"/>
    </source>
</evidence>
<evidence type="ECO:0000256" key="2">
    <source>
        <dbReference type="ARBA" id="ARBA00012438"/>
    </source>
</evidence>
<gene>
    <name evidence="10" type="ORF">AMPC_10740</name>
</gene>
<evidence type="ECO:0000256" key="7">
    <source>
        <dbReference type="ARBA" id="ARBA00022840"/>
    </source>
</evidence>
<evidence type="ECO:0000256" key="4">
    <source>
        <dbReference type="ARBA" id="ARBA00022679"/>
    </source>
</evidence>
<dbReference type="InterPro" id="IPR003661">
    <property type="entry name" value="HisK_dim/P_dom"/>
</dbReference>
<evidence type="ECO:0000256" key="3">
    <source>
        <dbReference type="ARBA" id="ARBA00022553"/>
    </source>
</evidence>
<dbReference type="EC" id="2.7.13.3" evidence="2"/>
<dbReference type="Gene3D" id="1.10.287.130">
    <property type="match status" value="1"/>
</dbReference>
<keyword evidence="5" id="KW-0547">Nucleotide-binding</keyword>
<feature type="domain" description="Histidine kinase" evidence="9">
    <location>
        <begin position="301"/>
        <end position="534"/>
    </location>
</feature>
<dbReference type="SUPFAM" id="SSF55781">
    <property type="entry name" value="GAF domain-like"/>
    <property type="match status" value="1"/>
</dbReference>
<keyword evidence="6" id="KW-0418">Kinase</keyword>
<dbReference type="CDD" id="cd00082">
    <property type="entry name" value="HisKA"/>
    <property type="match status" value="1"/>
</dbReference>
<dbReference type="PANTHER" id="PTHR43065:SF10">
    <property type="entry name" value="PEROXIDE STRESS-ACTIVATED HISTIDINE KINASE MAK3"/>
    <property type="match status" value="1"/>
</dbReference>
<dbReference type="SMART" id="SM00387">
    <property type="entry name" value="HATPase_c"/>
    <property type="match status" value="1"/>
</dbReference>
<proteinExistence type="predicted"/>